<evidence type="ECO:0000259" key="5">
    <source>
        <dbReference type="Pfam" id="PF23598"/>
    </source>
</evidence>
<dbReference type="PANTHER" id="PTHR23155">
    <property type="entry name" value="DISEASE RESISTANCE PROTEIN RP"/>
    <property type="match status" value="1"/>
</dbReference>
<protein>
    <submittedName>
        <fullName evidence="6">Disease resistance protein</fullName>
    </submittedName>
</protein>
<dbReference type="Pfam" id="PF23559">
    <property type="entry name" value="WHD_DRP"/>
    <property type="match status" value="1"/>
</dbReference>
<keyword evidence="1" id="KW-0677">Repeat</keyword>
<evidence type="ECO:0000313" key="6">
    <source>
        <dbReference type="EMBL" id="KAK4424566.1"/>
    </source>
</evidence>
<evidence type="ECO:0000313" key="7">
    <source>
        <dbReference type="Proteomes" id="UP001293254"/>
    </source>
</evidence>
<dbReference type="Pfam" id="PF23598">
    <property type="entry name" value="LRR_14"/>
    <property type="match status" value="1"/>
</dbReference>
<keyword evidence="7" id="KW-1185">Reference proteome</keyword>
<reference evidence="6" key="2">
    <citation type="journal article" date="2024" name="Plant">
        <title>Genomic evolution and insights into agronomic trait innovations of Sesamum species.</title>
        <authorList>
            <person name="Miao H."/>
            <person name="Wang L."/>
            <person name="Qu L."/>
            <person name="Liu H."/>
            <person name="Sun Y."/>
            <person name="Le M."/>
            <person name="Wang Q."/>
            <person name="Wei S."/>
            <person name="Zheng Y."/>
            <person name="Lin W."/>
            <person name="Duan Y."/>
            <person name="Cao H."/>
            <person name="Xiong S."/>
            <person name="Wang X."/>
            <person name="Wei L."/>
            <person name="Li C."/>
            <person name="Ma Q."/>
            <person name="Ju M."/>
            <person name="Zhao R."/>
            <person name="Li G."/>
            <person name="Mu C."/>
            <person name="Tian Q."/>
            <person name="Mei H."/>
            <person name="Zhang T."/>
            <person name="Gao T."/>
            <person name="Zhang H."/>
        </authorList>
    </citation>
    <scope>NUCLEOTIDE SEQUENCE</scope>
    <source>
        <strain evidence="6">3651</strain>
    </source>
</reference>
<dbReference type="EMBL" id="JACGWO010000006">
    <property type="protein sequence ID" value="KAK4424566.1"/>
    <property type="molecule type" value="Genomic_DNA"/>
</dbReference>
<name>A0AAE2CJL1_9LAMI</name>
<dbReference type="PANTHER" id="PTHR23155:SF1185">
    <property type="entry name" value="DISEASE RESISTANCE RPP8-LIKE PROTEIN 3-RELATED"/>
    <property type="match status" value="1"/>
</dbReference>
<evidence type="ECO:0000256" key="3">
    <source>
        <dbReference type="ARBA" id="ARBA00022840"/>
    </source>
</evidence>
<dbReference type="SUPFAM" id="SSF52058">
    <property type="entry name" value="L domain-like"/>
    <property type="match status" value="1"/>
</dbReference>
<dbReference type="InterPro" id="IPR055414">
    <property type="entry name" value="LRR_R13L4/SHOC2-like"/>
</dbReference>
<feature type="domain" description="Disease resistance R13L4/SHOC-2-like LRR" evidence="5">
    <location>
        <begin position="115"/>
        <end position="413"/>
    </location>
</feature>
<evidence type="ECO:0000259" key="4">
    <source>
        <dbReference type="Pfam" id="PF23559"/>
    </source>
</evidence>
<dbReference type="InterPro" id="IPR058922">
    <property type="entry name" value="WHD_DRP"/>
</dbReference>
<keyword evidence="3" id="KW-0067">ATP-binding</keyword>
<dbReference type="GO" id="GO:0098542">
    <property type="term" value="P:defense response to other organism"/>
    <property type="evidence" value="ECO:0007669"/>
    <property type="project" value="TreeGrafter"/>
</dbReference>
<dbReference type="InterPro" id="IPR044974">
    <property type="entry name" value="Disease_R_plants"/>
</dbReference>
<evidence type="ECO:0000256" key="1">
    <source>
        <dbReference type="ARBA" id="ARBA00022737"/>
    </source>
</evidence>
<dbReference type="InterPro" id="IPR032675">
    <property type="entry name" value="LRR_dom_sf"/>
</dbReference>
<dbReference type="Proteomes" id="UP001293254">
    <property type="component" value="Unassembled WGS sequence"/>
</dbReference>
<sequence>MAETTYRGRGETLRDVAERYLFELANRCMIQVKMDERSIYNKFESCRLHDLMREHCLSKAKEEEFLKVVDMQTGEQDESSMCRLAVHLDVLEDDYIRKYQNLRSLLLLGKFRQKSDFKGINLERFKLLKILILEGCRFKNKKLPEGIEKLILLKHLSIKDSEVDELPKSVCKLLCLRSLDLRVDCDLALPNSIHKIRRLRHLFLLEFRRSIIGGGKLKFEGLNELETLIGFSSKLDETTHLLKLSKLQVFHGDVTENESLSTIVDHILDHQDQFREIQLHINDDCNMGWEEGPDLARKMLMCRSLSSLVTWRCVIVLPVYEFELYRNLISLVLWHSNMEKDPMGILEKLPMLRNLELWDGAYVGREMVCRAAGFPQLKNLCLSHLDNLEEWRVEEGAMSNLVHLSIIECKKLKMIPDGLKFITTLESLLINNMSKEFIDRARVVDYKEREDYHKIKHIRLVYLHEIRANE</sequence>
<comment type="caution">
    <text evidence="6">The sequence shown here is derived from an EMBL/GenBank/DDBJ whole genome shotgun (WGS) entry which is preliminary data.</text>
</comment>
<evidence type="ECO:0000256" key="2">
    <source>
        <dbReference type="ARBA" id="ARBA00022741"/>
    </source>
</evidence>
<gene>
    <name evidence="6" type="ORF">Salat_1650100</name>
</gene>
<feature type="domain" description="Disease resistance protein winged helix" evidence="4">
    <location>
        <begin position="9"/>
        <end position="54"/>
    </location>
</feature>
<dbReference type="Gene3D" id="3.80.10.10">
    <property type="entry name" value="Ribonuclease Inhibitor"/>
    <property type="match status" value="1"/>
</dbReference>
<keyword evidence="2" id="KW-0547">Nucleotide-binding</keyword>
<organism evidence="6 7">
    <name type="scientific">Sesamum alatum</name>
    <dbReference type="NCBI Taxonomy" id="300844"/>
    <lineage>
        <taxon>Eukaryota</taxon>
        <taxon>Viridiplantae</taxon>
        <taxon>Streptophyta</taxon>
        <taxon>Embryophyta</taxon>
        <taxon>Tracheophyta</taxon>
        <taxon>Spermatophyta</taxon>
        <taxon>Magnoliopsida</taxon>
        <taxon>eudicotyledons</taxon>
        <taxon>Gunneridae</taxon>
        <taxon>Pentapetalae</taxon>
        <taxon>asterids</taxon>
        <taxon>lamiids</taxon>
        <taxon>Lamiales</taxon>
        <taxon>Pedaliaceae</taxon>
        <taxon>Sesamum</taxon>
    </lineage>
</organism>
<reference evidence="6" key="1">
    <citation type="submission" date="2020-06" db="EMBL/GenBank/DDBJ databases">
        <authorList>
            <person name="Li T."/>
            <person name="Hu X."/>
            <person name="Zhang T."/>
            <person name="Song X."/>
            <person name="Zhang H."/>
            <person name="Dai N."/>
            <person name="Sheng W."/>
            <person name="Hou X."/>
            <person name="Wei L."/>
        </authorList>
    </citation>
    <scope>NUCLEOTIDE SEQUENCE</scope>
    <source>
        <strain evidence="6">3651</strain>
        <tissue evidence="6">Leaf</tissue>
    </source>
</reference>
<dbReference type="AlphaFoldDB" id="A0AAE2CJL1"/>
<proteinExistence type="predicted"/>
<accession>A0AAE2CJL1</accession>